<name>A0A7J7L2G5_9MAGN</name>
<organism evidence="1 2">
    <name type="scientific">Kingdonia uniflora</name>
    <dbReference type="NCBI Taxonomy" id="39325"/>
    <lineage>
        <taxon>Eukaryota</taxon>
        <taxon>Viridiplantae</taxon>
        <taxon>Streptophyta</taxon>
        <taxon>Embryophyta</taxon>
        <taxon>Tracheophyta</taxon>
        <taxon>Spermatophyta</taxon>
        <taxon>Magnoliopsida</taxon>
        <taxon>Ranunculales</taxon>
        <taxon>Circaeasteraceae</taxon>
        <taxon>Kingdonia</taxon>
    </lineage>
</organism>
<dbReference type="Proteomes" id="UP000541444">
    <property type="component" value="Unassembled WGS sequence"/>
</dbReference>
<sequence>MIEVWNKIDVQGKNNKIDGSVEEEDEEAVNLLEGQEADVEADLPFVQYVNEYQMGVGLSTGETVDDQLSSSEKLNIVSNQENESAKDWEINTDAPLSKPHDVTRVETSALKGVGLQQLLCCIDDKLSTHKVIDRTSFNCFNHKWRPSQIADVGTST</sequence>
<gene>
    <name evidence="1" type="ORF">GIB67_020079</name>
</gene>
<keyword evidence="2" id="KW-1185">Reference proteome</keyword>
<dbReference type="OrthoDB" id="10268034at2759"/>
<dbReference type="EMBL" id="JACGCM010002681">
    <property type="protein sequence ID" value="KAF6136757.1"/>
    <property type="molecule type" value="Genomic_DNA"/>
</dbReference>
<protein>
    <submittedName>
        <fullName evidence="1">Uncharacterized protein</fullName>
    </submittedName>
</protein>
<reference evidence="1 2" key="1">
    <citation type="journal article" date="2020" name="IScience">
        <title>Genome Sequencing of the Endangered Kingdonia uniflora (Circaeasteraceae, Ranunculales) Reveals Potential Mechanisms of Evolutionary Specialization.</title>
        <authorList>
            <person name="Sun Y."/>
            <person name="Deng T."/>
            <person name="Zhang A."/>
            <person name="Moore M.J."/>
            <person name="Landis J.B."/>
            <person name="Lin N."/>
            <person name="Zhang H."/>
            <person name="Zhang X."/>
            <person name="Huang J."/>
            <person name="Zhang X."/>
            <person name="Sun H."/>
            <person name="Wang H."/>
        </authorList>
    </citation>
    <scope>NUCLEOTIDE SEQUENCE [LARGE SCALE GENOMIC DNA]</scope>
    <source>
        <strain evidence="1">TB1705</strain>
        <tissue evidence="1">Leaf</tissue>
    </source>
</reference>
<dbReference type="AlphaFoldDB" id="A0A7J7L2G5"/>
<comment type="caution">
    <text evidence="1">The sequence shown here is derived from an EMBL/GenBank/DDBJ whole genome shotgun (WGS) entry which is preliminary data.</text>
</comment>
<evidence type="ECO:0000313" key="2">
    <source>
        <dbReference type="Proteomes" id="UP000541444"/>
    </source>
</evidence>
<accession>A0A7J7L2G5</accession>
<proteinExistence type="predicted"/>
<evidence type="ECO:0000313" key="1">
    <source>
        <dbReference type="EMBL" id="KAF6136757.1"/>
    </source>
</evidence>